<protein>
    <recommendedName>
        <fullName evidence="1">HAT C-terminal dimerisation domain-containing protein</fullName>
    </recommendedName>
</protein>
<dbReference type="EMBL" id="JABEZW010000013">
    <property type="protein sequence ID" value="MBA0782905.1"/>
    <property type="molecule type" value="Genomic_DNA"/>
</dbReference>
<reference evidence="2 3" key="1">
    <citation type="journal article" date="2019" name="Genome Biol. Evol.">
        <title>Insights into the evolution of the New World diploid cottons (Gossypium, subgenus Houzingenia) based on genome sequencing.</title>
        <authorList>
            <person name="Grover C.E."/>
            <person name="Arick M.A. 2nd"/>
            <person name="Thrash A."/>
            <person name="Conover J.L."/>
            <person name="Sanders W.S."/>
            <person name="Peterson D.G."/>
            <person name="Frelichowski J.E."/>
            <person name="Scheffler J.A."/>
            <person name="Scheffler B.E."/>
            <person name="Wendel J.F."/>
        </authorList>
    </citation>
    <scope>NUCLEOTIDE SEQUENCE [LARGE SCALE GENOMIC DNA]</scope>
    <source>
        <strain evidence="2">8</strain>
        <tissue evidence="2">Leaf</tissue>
    </source>
</reference>
<organism evidence="2 3">
    <name type="scientific">Gossypium trilobum</name>
    <dbReference type="NCBI Taxonomy" id="34281"/>
    <lineage>
        <taxon>Eukaryota</taxon>
        <taxon>Viridiplantae</taxon>
        <taxon>Streptophyta</taxon>
        <taxon>Embryophyta</taxon>
        <taxon>Tracheophyta</taxon>
        <taxon>Spermatophyta</taxon>
        <taxon>Magnoliopsida</taxon>
        <taxon>eudicotyledons</taxon>
        <taxon>Gunneridae</taxon>
        <taxon>Pentapetalae</taxon>
        <taxon>rosids</taxon>
        <taxon>malvids</taxon>
        <taxon>Malvales</taxon>
        <taxon>Malvaceae</taxon>
        <taxon>Malvoideae</taxon>
        <taxon>Gossypium</taxon>
    </lineage>
</organism>
<gene>
    <name evidence="2" type="ORF">Gotri_000714</name>
</gene>
<comment type="caution">
    <text evidence="2">The sequence shown here is derived from an EMBL/GenBank/DDBJ whole genome shotgun (WGS) entry which is preliminary data.</text>
</comment>
<dbReference type="InterPro" id="IPR008906">
    <property type="entry name" value="HATC_C_dom"/>
</dbReference>
<feature type="domain" description="HAT C-terminal dimerisation" evidence="1">
    <location>
        <begin position="148"/>
        <end position="224"/>
    </location>
</feature>
<evidence type="ECO:0000313" key="2">
    <source>
        <dbReference type="EMBL" id="MBA0782905.1"/>
    </source>
</evidence>
<dbReference type="InterPro" id="IPR012337">
    <property type="entry name" value="RNaseH-like_sf"/>
</dbReference>
<dbReference type="Proteomes" id="UP000593568">
    <property type="component" value="Unassembled WGS sequence"/>
</dbReference>
<dbReference type="GO" id="GO:0046983">
    <property type="term" value="F:protein dimerization activity"/>
    <property type="evidence" value="ECO:0007669"/>
    <property type="project" value="InterPro"/>
</dbReference>
<dbReference type="PANTHER" id="PTHR46481">
    <property type="entry name" value="ZINC FINGER BED DOMAIN-CONTAINING PROTEIN 4"/>
    <property type="match status" value="1"/>
</dbReference>
<accession>A0A7J9FEB0</accession>
<proteinExistence type="predicted"/>
<keyword evidence="3" id="KW-1185">Reference proteome</keyword>
<dbReference type="SUPFAM" id="SSF53098">
    <property type="entry name" value="Ribonuclease H-like"/>
    <property type="match status" value="1"/>
</dbReference>
<dbReference type="InterPro" id="IPR052035">
    <property type="entry name" value="ZnF_BED_domain_contain"/>
</dbReference>
<evidence type="ECO:0000259" key="1">
    <source>
        <dbReference type="Pfam" id="PF05699"/>
    </source>
</evidence>
<feature type="non-terminal residue" evidence="2">
    <location>
        <position position="225"/>
    </location>
</feature>
<dbReference type="AlphaFoldDB" id="A0A7J9FEB0"/>
<sequence>MMSIASPNFKNISRQPAIRDVLMYYAKERDHAKKELAKAPGLICLTFDNWNSEYTNDEYICITAHWVYKDRKLQKKIIRFIDLSPPYDDFVQTILNNLKLLLDKYGKNSKSTSSSLARSFNISDNVPVDSSLHQLNVNRVDLGGEYDEKPKLELNSEIDVLDYWNKSSIRYHELSFLARGLFENPLSIVASESTFSMVKKVITSLRSSLKPKMVQVVVCFDDWMR</sequence>
<dbReference type="PANTHER" id="PTHR46481:SF6">
    <property type="entry name" value="ZINC FINGER BED DOMAIN-CONTAINING PROTEIN RICESLEEPER 2-LIKE"/>
    <property type="match status" value="1"/>
</dbReference>
<dbReference type="Pfam" id="PF05699">
    <property type="entry name" value="Dimer_Tnp_hAT"/>
    <property type="match status" value="1"/>
</dbReference>
<evidence type="ECO:0000313" key="3">
    <source>
        <dbReference type="Proteomes" id="UP000593568"/>
    </source>
</evidence>
<name>A0A7J9FEB0_9ROSI</name>